<name>A0AAU8AR47_9RHOB</name>
<evidence type="ECO:0000259" key="1">
    <source>
        <dbReference type="Pfam" id="PF05050"/>
    </source>
</evidence>
<reference evidence="2" key="1">
    <citation type="submission" date="2023-02" db="EMBL/GenBank/DDBJ databases">
        <title>Description and genomic characterization of Salipiger bruguierae sp. nov., isolated from the sediment of mangrove plant Bruguiera sexangula.</title>
        <authorList>
            <person name="Long M."/>
        </authorList>
    </citation>
    <scope>NUCLEOTIDE SEQUENCE</scope>
    <source>
        <strain evidence="2">H15</strain>
        <plasmid evidence="2">unnamed1</plasmid>
    </source>
</reference>
<dbReference type="GO" id="GO:0032259">
    <property type="term" value="P:methylation"/>
    <property type="evidence" value="ECO:0007669"/>
    <property type="project" value="UniProtKB-KW"/>
</dbReference>
<geneLocation type="plasmid" evidence="2">
    <name>unnamed1</name>
</geneLocation>
<gene>
    <name evidence="2" type="ORF">PVT71_24350</name>
</gene>
<keyword evidence="2" id="KW-0614">Plasmid</keyword>
<feature type="domain" description="Methyltransferase FkbM" evidence="1">
    <location>
        <begin position="272"/>
        <end position="422"/>
    </location>
</feature>
<dbReference type="InterPro" id="IPR029063">
    <property type="entry name" value="SAM-dependent_MTases_sf"/>
</dbReference>
<dbReference type="InterPro" id="IPR029044">
    <property type="entry name" value="Nucleotide-diphossugar_trans"/>
</dbReference>
<dbReference type="PANTHER" id="PTHR34203">
    <property type="entry name" value="METHYLTRANSFERASE, FKBM FAMILY PROTEIN"/>
    <property type="match status" value="1"/>
</dbReference>
<dbReference type="RefSeq" id="WP_353475721.1">
    <property type="nucleotide sequence ID" value="NZ_CP123386.1"/>
</dbReference>
<dbReference type="AlphaFoldDB" id="A0AAU8AR47"/>
<proteinExistence type="predicted"/>
<dbReference type="EMBL" id="CP123386">
    <property type="protein sequence ID" value="XCC96829.1"/>
    <property type="molecule type" value="Genomic_DNA"/>
</dbReference>
<organism evidence="2">
    <name type="scientific">Alloyangia sp. H15</name>
    <dbReference type="NCBI Taxonomy" id="3029062"/>
    <lineage>
        <taxon>Bacteria</taxon>
        <taxon>Pseudomonadati</taxon>
        <taxon>Pseudomonadota</taxon>
        <taxon>Alphaproteobacteria</taxon>
        <taxon>Rhodobacterales</taxon>
        <taxon>Roseobacteraceae</taxon>
        <taxon>Alloyangia</taxon>
    </lineage>
</organism>
<dbReference type="Gene3D" id="3.90.550.10">
    <property type="entry name" value="Spore Coat Polysaccharide Biosynthesis Protein SpsA, Chain A"/>
    <property type="match status" value="1"/>
</dbReference>
<keyword evidence="2" id="KW-0489">Methyltransferase</keyword>
<dbReference type="GO" id="GO:0008168">
    <property type="term" value="F:methyltransferase activity"/>
    <property type="evidence" value="ECO:0007669"/>
    <property type="project" value="UniProtKB-KW"/>
</dbReference>
<evidence type="ECO:0000313" key="2">
    <source>
        <dbReference type="EMBL" id="XCC96829.1"/>
    </source>
</evidence>
<dbReference type="InterPro" id="IPR052514">
    <property type="entry name" value="SAM-dependent_MTase"/>
</dbReference>
<protein>
    <submittedName>
        <fullName evidence="2">FkbM family methyltransferase</fullName>
    </submittedName>
</protein>
<dbReference type="Pfam" id="PF05050">
    <property type="entry name" value="Methyltransf_21"/>
    <property type="match status" value="1"/>
</dbReference>
<dbReference type="SUPFAM" id="SSF53335">
    <property type="entry name" value="S-adenosyl-L-methionine-dependent methyltransferases"/>
    <property type="match status" value="1"/>
</dbReference>
<sequence>MITPVGPGHAEIFSRTCGPSVEKARAYDTGPFSEVLHYVMDDTAGRHGRSARRNEALQRALDEGIDWVFFLDADDRLTPNAFEAFGRVIAAEPGLDVVWGLICTVDPGGEPALREGQPATLDSREDYLAAAPFHGVQIGGFYRAAVAAKFGFDTAMDTGEDYKFYCQLWAEARCAKRPEIFFLNHRGQHSTGPRSATGADWNRAVTGMWIAELGKAEVWTRFEDAAGRVVRMRLTNPADPIQNSFLQGRFFDQASLEKLGMLVEVPAPRIVDVGAKDGNHVLWYARNLQPARIFPVEPKPAALERLAANIEANGIADLVDRRGLGLRVGEGRQAAFAADAGPAGAARWTAPDDGAPGTCALDDLLEGERVDFIRIDAEGAELEVLDGAAGLIARDRPVIWIAVLKANAMHFLQGWCRKAGYRVVDSTFHLNTTHYFVVPKEAP</sequence>
<dbReference type="Gene3D" id="3.40.50.150">
    <property type="entry name" value="Vaccinia Virus protein VP39"/>
    <property type="match status" value="1"/>
</dbReference>
<dbReference type="SUPFAM" id="SSF53448">
    <property type="entry name" value="Nucleotide-diphospho-sugar transferases"/>
    <property type="match status" value="1"/>
</dbReference>
<keyword evidence="2" id="KW-0808">Transferase</keyword>
<dbReference type="NCBIfam" id="TIGR01444">
    <property type="entry name" value="fkbM_fam"/>
    <property type="match status" value="1"/>
</dbReference>
<dbReference type="PANTHER" id="PTHR34203:SF15">
    <property type="entry name" value="SLL1173 PROTEIN"/>
    <property type="match status" value="1"/>
</dbReference>
<accession>A0AAU8AR47</accession>
<dbReference type="InterPro" id="IPR006342">
    <property type="entry name" value="FkbM_mtfrase"/>
</dbReference>